<dbReference type="Proteomes" id="UP000032304">
    <property type="component" value="Chromosome 9"/>
</dbReference>
<accession>A0A0D2UWH8</accession>
<evidence type="ECO:0000313" key="3">
    <source>
        <dbReference type="Proteomes" id="UP000032304"/>
    </source>
</evidence>
<dbReference type="EMBL" id="CM001748">
    <property type="protein sequence ID" value="KJB60469.1"/>
    <property type="molecule type" value="Genomic_DNA"/>
</dbReference>
<keyword evidence="3" id="KW-1185">Reference proteome</keyword>
<name>A0A0D2UWH8_GOSRA</name>
<dbReference type="AlphaFoldDB" id="A0A0D2UWH8"/>
<evidence type="ECO:0000313" key="4">
    <source>
        <dbReference type="Proteomes" id="UP000593578"/>
    </source>
</evidence>
<dbReference type="Gramene" id="KJB60470">
    <property type="protein sequence ID" value="KJB60470"/>
    <property type="gene ID" value="B456_009G306400"/>
</dbReference>
<dbReference type="EMBL" id="CM001748">
    <property type="protein sequence ID" value="KJB60470.1"/>
    <property type="molecule type" value="Genomic_DNA"/>
</dbReference>
<evidence type="ECO:0008006" key="5">
    <source>
        <dbReference type="Google" id="ProtNLM"/>
    </source>
</evidence>
<dbReference type="EMBL" id="JABEZZ010000009">
    <property type="protein sequence ID" value="MBA0596232.1"/>
    <property type="molecule type" value="Genomic_DNA"/>
</dbReference>
<reference evidence="1 3" key="1">
    <citation type="journal article" date="2012" name="Nature">
        <title>Repeated polyploidization of Gossypium genomes and the evolution of spinnable cotton fibres.</title>
        <authorList>
            <person name="Paterson A.H."/>
            <person name="Wendel J.F."/>
            <person name="Gundlach H."/>
            <person name="Guo H."/>
            <person name="Jenkins J."/>
            <person name="Jin D."/>
            <person name="Llewellyn D."/>
            <person name="Showmaker K.C."/>
            <person name="Shu S."/>
            <person name="Udall J."/>
            <person name="Yoo M.J."/>
            <person name="Byers R."/>
            <person name="Chen W."/>
            <person name="Doron-Faigenboim A."/>
            <person name="Duke M.V."/>
            <person name="Gong L."/>
            <person name="Grimwood J."/>
            <person name="Grover C."/>
            <person name="Grupp K."/>
            <person name="Hu G."/>
            <person name="Lee T.H."/>
            <person name="Li J."/>
            <person name="Lin L."/>
            <person name="Liu T."/>
            <person name="Marler B.S."/>
            <person name="Page J.T."/>
            <person name="Roberts A.W."/>
            <person name="Romanel E."/>
            <person name="Sanders W.S."/>
            <person name="Szadkowski E."/>
            <person name="Tan X."/>
            <person name="Tang H."/>
            <person name="Xu C."/>
            <person name="Wang J."/>
            <person name="Wang Z."/>
            <person name="Zhang D."/>
            <person name="Zhang L."/>
            <person name="Ashrafi H."/>
            <person name="Bedon F."/>
            <person name="Bowers J.E."/>
            <person name="Brubaker C.L."/>
            <person name="Chee P.W."/>
            <person name="Das S."/>
            <person name="Gingle A.R."/>
            <person name="Haigler C.H."/>
            <person name="Harker D."/>
            <person name="Hoffmann L.V."/>
            <person name="Hovav R."/>
            <person name="Jones D.C."/>
            <person name="Lemke C."/>
            <person name="Mansoor S."/>
            <person name="ur Rahman M."/>
            <person name="Rainville L.N."/>
            <person name="Rambani A."/>
            <person name="Reddy U.K."/>
            <person name="Rong J.K."/>
            <person name="Saranga Y."/>
            <person name="Scheffler B.E."/>
            <person name="Scheffler J.A."/>
            <person name="Stelly D.M."/>
            <person name="Triplett B.A."/>
            <person name="Van Deynze A."/>
            <person name="Vaslin M.F."/>
            <person name="Waghmare V.N."/>
            <person name="Walford S.A."/>
            <person name="Wright R.J."/>
            <person name="Zaki E.A."/>
            <person name="Zhang T."/>
            <person name="Dennis E.S."/>
            <person name="Mayer K.F."/>
            <person name="Peterson D.G."/>
            <person name="Rokhsar D.S."/>
            <person name="Wang X."/>
            <person name="Schmutz J."/>
        </authorList>
    </citation>
    <scope>NUCLEOTIDE SEQUENCE [LARGE SCALE GENOMIC DNA]</scope>
</reference>
<dbReference type="Proteomes" id="UP000593578">
    <property type="component" value="Unassembled WGS sequence"/>
</dbReference>
<gene>
    <name evidence="1" type="ORF">B456_009G306400</name>
    <name evidence="2" type="ORF">Gorai_013061</name>
</gene>
<evidence type="ECO:0000313" key="2">
    <source>
        <dbReference type="EMBL" id="MBA0596232.1"/>
    </source>
</evidence>
<reference evidence="2 4" key="2">
    <citation type="journal article" date="2019" name="Genome Biol. Evol.">
        <title>Insights into the evolution of the New World diploid cottons (Gossypium, subgenus Houzingenia) based on genome sequencing.</title>
        <authorList>
            <person name="Grover C.E."/>
            <person name="Arick M.A. 2nd"/>
            <person name="Thrash A."/>
            <person name="Conover J.L."/>
            <person name="Sanders W.S."/>
            <person name="Peterson D.G."/>
            <person name="Frelichowski J.E."/>
            <person name="Scheffler J.A."/>
            <person name="Scheffler B.E."/>
            <person name="Wendel J.F."/>
        </authorList>
    </citation>
    <scope>NUCLEOTIDE SEQUENCE [LARGE SCALE GENOMIC DNA]</scope>
    <source>
        <strain evidence="2">8</strain>
        <tissue evidence="2">Leaf</tissue>
    </source>
</reference>
<reference evidence="2" key="3">
    <citation type="submission" date="2020-04" db="EMBL/GenBank/DDBJ databases">
        <authorList>
            <person name="Grover C.E."/>
            <person name="Arick M.A. II"/>
            <person name="Thrash A."/>
            <person name="Conover J.L."/>
            <person name="Sanders W.S."/>
            <person name="Peterson D.G."/>
            <person name="Scheffler J.A."/>
            <person name="Scheffler B.E."/>
            <person name="Wendel J.F."/>
        </authorList>
    </citation>
    <scope>NUCLEOTIDE SEQUENCE</scope>
    <source>
        <strain evidence="2">8</strain>
        <tissue evidence="2">Leaf</tissue>
    </source>
</reference>
<sequence>MVLRDSNREILKSKIVRNEDILSMFAAKAIACVQVVTLSNDLGLTMVEIEGDTLLVVKKVQSDGVDRLEIGAYIKDAKH</sequence>
<evidence type="ECO:0000313" key="1">
    <source>
        <dbReference type="EMBL" id="KJB60470.1"/>
    </source>
</evidence>
<proteinExistence type="predicted"/>
<dbReference type="Gramene" id="KJB60469">
    <property type="protein sequence ID" value="KJB60469"/>
    <property type="gene ID" value="B456_009G306400"/>
</dbReference>
<protein>
    <recommendedName>
        <fullName evidence="5">RNase H type-1 domain-containing protein</fullName>
    </recommendedName>
</protein>
<organism evidence="1 3">
    <name type="scientific">Gossypium raimondii</name>
    <name type="common">Peruvian cotton</name>
    <name type="synonym">Gossypium klotzschianum subsp. raimondii</name>
    <dbReference type="NCBI Taxonomy" id="29730"/>
    <lineage>
        <taxon>Eukaryota</taxon>
        <taxon>Viridiplantae</taxon>
        <taxon>Streptophyta</taxon>
        <taxon>Embryophyta</taxon>
        <taxon>Tracheophyta</taxon>
        <taxon>Spermatophyta</taxon>
        <taxon>Magnoliopsida</taxon>
        <taxon>eudicotyledons</taxon>
        <taxon>Gunneridae</taxon>
        <taxon>Pentapetalae</taxon>
        <taxon>rosids</taxon>
        <taxon>malvids</taxon>
        <taxon>Malvales</taxon>
        <taxon>Malvaceae</taxon>
        <taxon>Malvoideae</taxon>
        <taxon>Gossypium</taxon>
    </lineage>
</organism>